<dbReference type="FunFam" id="3.20.20.70:FF:000262">
    <property type="entry name" value="NADH:flavin oxidoreductase"/>
    <property type="match status" value="1"/>
</dbReference>
<geneLocation type="plasmid" evidence="2 3">
    <name>unnamed1</name>
</geneLocation>
<dbReference type="Pfam" id="PF00724">
    <property type="entry name" value="Oxidored_FMN"/>
    <property type="match status" value="1"/>
</dbReference>
<dbReference type="RefSeq" id="WP_244678466.1">
    <property type="nucleotide sequence ID" value="NZ_CP095047.1"/>
</dbReference>
<protein>
    <submittedName>
        <fullName evidence="2">NADH:flavin oxidoreductase</fullName>
    </submittedName>
</protein>
<accession>A0A8T9QK41</accession>
<dbReference type="Proteomes" id="UP000831796">
    <property type="component" value="Plasmid unnamed1"/>
</dbReference>
<proteinExistence type="predicted"/>
<organism evidence="2 3">
    <name type="scientific">Hymenobacter cellulosilyticus</name>
    <dbReference type="NCBI Taxonomy" id="2932248"/>
    <lineage>
        <taxon>Bacteria</taxon>
        <taxon>Pseudomonadati</taxon>
        <taxon>Bacteroidota</taxon>
        <taxon>Cytophagia</taxon>
        <taxon>Cytophagales</taxon>
        <taxon>Hymenobacteraceae</taxon>
        <taxon>Hymenobacter</taxon>
    </lineage>
</organism>
<dbReference type="SUPFAM" id="SSF51395">
    <property type="entry name" value="FMN-linked oxidoreductases"/>
    <property type="match status" value="1"/>
</dbReference>
<dbReference type="GO" id="GO:0010181">
    <property type="term" value="F:FMN binding"/>
    <property type="evidence" value="ECO:0007669"/>
    <property type="project" value="InterPro"/>
</dbReference>
<evidence type="ECO:0000313" key="2">
    <source>
        <dbReference type="EMBL" id="UOQ75133.1"/>
    </source>
</evidence>
<name>A0A8T9QK41_9BACT</name>
<dbReference type="PANTHER" id="PTHR22893">
    <property type="entry name" value="NADH OXIDOREDUCTASE-RELATED"/>
    <property type="match status" value="1"/>
</dbReference>
<dbReference type="Gene3D" id="3.20.20.70">
    <property type="entry name" value="Aldolase class I"/>
    <property type="match status" value="1"/>
</dbReference>
<feature type="domain" description="NADH:flavin oxidoreductase/NADH oxidase N-terminal" evidence="1">
    <location>
        <begin position="6"/>
        <end position="282"/>
    </location>
</feature>
<evidence type="ECO:0000313" key="3">
    <source>
        <dbReference type="Proteomes" id="UP000831796"/>
    </source>
</evidence>
<keyword evidence="2" id="KW-0614">Plasmid</keyword>
<dbReference type="KEGG" id="hcu:MUN79_29115"/>
<dbReference type="EMBL" id="CP095047">
    <property type="protein sequence ID" value="UOQ75133.1"/>
    <property type="molecule type" value="Genomic_DNA"/>
</dbReference>
<dbReference type="GO" id="GO:0016491">
    <property type="term" value="F:oxidoreductase activity"/>
    <property type="evidence" value="ECO:0007669"/>
    <property type="project" value="InterPro"/>
</dbReference>
<keyword evidence="3" id="KW-1185">Reference proteome</keyword>
<sequence>MNYESFFTPFTHKSLTLRNRFVMAPMTRVQSPGGVPSTQVAEYYSRRAAADVGLLLTEGTVIDRPSSQNHPDVPHFYGDAALQGWQNVADAVHQKGGAIAPQLWHVGNSPFGWEPPVPFEGPDSMSVQDIEDTVAAFARAATEAKRRGFDALEIHGGHGYLIDQFFWARTNNRQDEYGGKTLKERTRFGTEVVKAIRTAVGPEFTIIMRLSQWKSADYEAKIATTPQEIEEWLVPLTEAGVDIFHASTRRYWQPEFEGSDLGLAGWFKKVTGRPVIAVGSVGLQADVTGLFAGGQGSERAGFEELLRRFERGDFDLIAVGRQLLQDPEWVAKLKSGRLDDIRSFEAASAKTYY</sequence>
<dbReference type="InterPro" id="IPR045247">
    <property type="entry name" value="Oye-like"/>
</dbReference>
<dbReference type="GO" id="GO:0005829">
    <property type="term" value="C:cytosol"/>
    <property type="evidence" value="ECO:0007669"/>
    <property type="project" value="TreeGrafter"/>
</dbReference>
<dbReference type="InterPro" id="IPR001155">
    <property type="entry name" value="OxRdtase_FMN_N"/>
</dbReference>
<dbReference type="CDD" id="cd04747">
    <property type="entry name" value="OYE_like_5_FMN"/>
    <property type="match status" value="1"/>
</dbReference>
<dbReference type="InterPro" id="IPR013785">
    <property type="entry name" value="Aldolase_TIM"/>
</dbReference>
<gene>
    <name evidence="2" type="ORF">MUN79_29115</name>
</gene>
<dbReference type="PANTHER" id="PTHR22893:SF55">
    <property type="entry name" value="OXIDOREDUCTASE-RELATED"/>
    <property type="match status" value="1"/>
</dbReference>
<evidence type="ECO:0000259" key="1">
    <source>
        <dbReference type="Pfam" id="PF00724"/>
    </source>
</evidence>
<dbReference type="AlphaFoldDB" id="A0A8T9QK41"/>
<reference evidence="2" key="1">
    <citation type="submission" date="2022-04" db="EMBL/GenBank/DDBJ databases">
        <title>Hymenobacter sp. isolated from the air.</title>
        <authorList>
            <person name="Won M."/>
            <person name="Lee C.-M."/>
            <person name="Woen H.-Y."/>
            <person name="Kwon S.-W."/>
        </authorList>
    </citation>
    <scope>NUCLEOTIDE SEQUENCE</scope>
    <source>
        <strain evidence="2">5116S-3</strain>
        <plasmid evidence="2">unnamed1</plasmid>
    </source>
</reference>